<accession>A0A0F8Y0X2</accession>
<reference evidence="1" key="1">
    <citation type="journal article" date="2015" name="Nature">
        <title>Complex archaea that bridge the gap between prokaryotes and eukaryotes.</title>
        <authorList>
            <person name="Spang A."/>
            <person name="Saw J.H."/>
            <person name="Jorgensen S.L."/>
            <person name="Zaremba-Niedzwiedzka K."/>
            <person name="Martijn J."/>
            <person name="Lind A.E."/>
            <person name="van Eijk R."/>
            <person name="Schleper C."/>
            <person name="Guy L."/>
            <person name="Ettema T.J."/>
        </authorList>
    </citation>
    <scope>NUCLEOTIDE SEQUENCE</scope>
</reference>
<dbReference type="EMBL" id="LAZR01059717">
    <property type="protein sequence ID" value="KKK67220.1"/>
    <property type="molecule type" value="Genomic_DNA"/>
</dbReference>
<gene>
    <name evidence="1" type="ORF">LCGC14_2956260</name>
</gene>
<proteinExistence type="predicted"/>
<organism evidence="1">
    <name type="scientific">marine sediment metagenome</name>
    <dbReference type="NCBI Taxonomy" id="412755"/>
    <lineage>
        <taxon>unclassified sequences</taxon>
        <taxon>metagenomes</taxon>
        <taxon>ecological metagenomes</taxon>
    </lineage>
</organism>
<feature type="non-terminal residue" evidence="1">
    <location>
        <position position="79"/>
    </location>
</feature>
<dbReference type="AlphaFoldDB" id="A0A0F8Y0X2"/>
<comment type="caution">
    <text evidence="1">The sequence shown here is derived from an EMBL/GenBank/DDBJ whole genome shotgun (WGS) entry which is preliminary data.</text>
</comment>
<evidence type="ECO:0000313" key="1">
    <source>
        <dbReference type="EMBL" id="KKK67220.1"/>
    </source>
</evidence>
<protein>
    <submittedName>
        <fullName evidence="1">Uncharacterized protein</fullName>
    </submittedName>
</protein>
<sequence length="79" mass="8814">MRRIVYFIITAIILSSCGSSKKMLEKGNYDAAIQKAVKQIRKKPDSPKDIEALDKSYQVANQPSERELDVLLSTGEVVS</sequence>
<dbReference type="PROSITE" id="PS51257">
    <property type="entry name" value="PROKAR_LIPOPROTEIN"/>
    <property type="match status" value="1"/>
</dbReference>
<name>A0A0F8Y0X2_9ZZZZ</name>